<dbReference type="GO" id="GO:0042393">
    <property type="term" value="F:histone binding"/>
    <property type="evidence" value="ECO:0007669"/>
    <property type="project" value="TreeGrafter"/>
</dbReference>
<feature type="region of interest" description="Disordered" evidence="3">
    <location>
        <begin position="1"/>
        <end position="51"/>
    </location>
</feature>
<name>E4YZI8_OIKDI</name>
<dbReference type="AlphaFoldDB" id="E4YZI8"/>
<organism evidence="5">
    <name type="scientific">Oikopleura dioica</name>
    <name type="common">Tunicate</name>
    <dbReference type="NCBI Taxonomy" id="34765"/>
    <lineage>
        <taxon>Eukaryota</taxon>
        <taxon>Metazoa</taxon>
        <taxon>Chordata</taxon>
        <taxon>Tunicata</taxon>
        <taxon>Appendicularia</taxon>
        <taxon>Copelata</taxon>
        <taxon>Oikopleuridae</taxon>
        <taxon>Oikopleura</taxon>
    </lineage>
</organism>
<dbReference type="GO" id="GO:0007076">
    <property type="term" value="P:mitotic chromosome condensation"/>
    <property type="evidence" value="ECO:0007669"/>
    <property type="project" value="InterPro"/>
</dbReference>
<proteinExistence type="inferred from homology"/>
<evidence type="ECO:0000259" key="4">
    <source>
        <dbReference type="Pfam" id="PF12719"/>
    </source>
</evidence>
<feature type="compositionally biased region" description="Basic and acidic residues" evidence="3">
    <location>
        <begin position="1"/>
        <end position="41"/>
    </location>
</feature>
<dbReference type="InterPro" id="IPR011989">
    <property type="entry name" value="ARM-like"/>
</dbReference>
<dbReference type="Pfam" id="PF12719">
    <property type="entry name" value="Cnd3"/>
    <property type="match status" value="1"/>
</dbReference>
<dbReference type="SUPFAM" id="SSF48371">
    <property type="entry name" value="ARM repeat"/>
    <property type="match status" value="1"/>
</dbReference>
<gene>
    <name evidence="5" type="ORF">GSOID_T00022905001</name>
</gene>
<evidence type="ECO:0000256" key="3">
    <source>
        <dbReference type="SAM" id="MobiDB-lite"/>
    </source>
</evidence>
<feature type="domain" description="Nuclear condensin complex subunit 3 C-terminal" evidence="4">
    <location>
        <begin position="795"/>
        <end position="941"/>
    </location>
</feature>
<dbReference type="Proteomes" id="UP000011014">
    <property type="component" value="Unassembled WGS sequence"/>
</dbReference>
<sequence length="1270" mass="143749">MDATFARERLPHKPARAESKSFHETLKPLEKQHDFSRRSSERSSLVSSGEWNNPSDEDIIRDGPVVLRAIENYFRFLSIERAAAFNIFHPVLFEQCWVILNMILSKEHSATKNRRKKPEHETILLAAVEDVLVVLGVLFENFILTREQSDRVISTFVYLINASSGLFLETYPLSLMIYHLLGQNIKSEVFRVCCGIINHKLLPLKSSSMSLAERRSFDVVMRACEMAGKRDNSFFYHLIKVLVSHSQDKNSTREVIGEVMDKFFPLSDTKTQQEIIKFAEQGISTKKINQRVLSLDLVKRILYQIPSQELQEKVDSSRLFCKLAKRCRDSNNTVAARALFALAELLEGCLLGPTDSLMAPGALQPSILRRFSTAPSSRLSIATTSSGMTTNSYVGALRFSDQATMTESSRNALLKTFALDSDGISVLQQLQHSKYQLVRKAVILLTKALVIRQFASCEERVWQIFAKACRDPLPSVRQVAITAFTSLLVVLDTLDHPSGLNNTLAEERRTEFRLDWLNVMLDALEDPERAVKEVAFNGLYLNFITVILETGNHEMWNCLDLVNQNQYEPLQNNLQALFEQALTDEKISSFAPLARHIIHRLDLQDGDSGSSWILLKVIYQLEKDSINVLEVLTKFKEYICQLMKEAPCVSTAAFEMIIEIAQCELGENMLEDLLEFLSSNLKLLRPDNLNVVEPFTRLIRACAGDGLKDWLSGRFSIREMGRRVNKVGEENMDPADYTSNCGILIITVLFYSEFLDLTTSDEREEFAQYLNMVFFKDFEGVLNTPLPTELMNALLHVLGNLCIRRGKNAEDLVRIFIYSLSDRSNCASTRIIALSIVADLCVVKTHLVDRFMDILAALLEDEDETVQIATMQHLTNLLKQDFIRMKPSILTRMLILAADPDPRSQIVHQKASFCLRQVLKPRSPKIFQENFIAVLILTTGAFSIDASHERRMQISTQTQRSVTFERGVFPGAAGRAKRMSIFTFCLSNMTEEQRLTVFGQITNLILEIPLLRKVDITNTEMIEILFDAICLLHRHKLLQFQLVGGKNARNVEQETFDDESIRKEGMKRTAFLETCAKTRIQFITKSTFPILAELRNQMKAARSPLLPTIGKLCRAWLNEIPGLKESDIMYRNLVDDLAEECALWSNDDDIADPAAAQEKKKTTSSSGKKRSKIAQNADSSAVAAIFDDSENEGQENIEPNLSANLTVLEKSVIQMEKTINAHNESAISPAQRNIMRRKSRRSSLAALATNLTPIRRNPNHEASQVTPNSK</sequence>
<dbReference type="GO" id="GO:0000779">
    <property type="term" value="C:condensed chromosome, centromeric region"/>
    <property type="evidence" value="ECO:0007669"/>
    <property type="project" value="TreeGrafter"/>
</dbReference>
<reference evidence="5" key="1">
    <citation type="journal article" date="2010" name="Science">
        <title>Plasticity of animal genome architecture unmasked by rapid evolution of a pelagic tunicate.</title>
        <authorList>
            <person name="Denoeud F."/>
            <person name="Henriet S."/>
            <person name="Mungpakdee S."/>
            <person name="Aury J.M."/>
            <person name="Da Silva C."/>
            <person name="Brinkmann H."/>
            <person name="Mikhaleva J."/>
            <person name="Olsen L.C."/>
            <person name="Jubin C."/>
            <person name="Canestro C."/>
            <person name="Bouquet J.M."/>
            <person name="Danks G."/>
            <person name="Poulain J."/>
            <person name="Campsteijn C."/>
            <person name="Adamski M."/>
            <person name="Cross I."/>
            <person name="Yadetie F."/>
            <person name="Muffato M."/>
            <person name="Louis A."/>
            <person name="Butcher S."/>
            <person name="Tsagkogeorga G."/>
            <person name="Konrad A."/>
            <person name="Singh S."/>
            <person name="Jensen M.F."/>
            <person name="Cong E.H."/>
            <person name="Eikeseth-Otteraa H."/>
            <person name="Noel B."/>
            <person name="Anthouard V."/>
            <person name="Porcel B.M."/>
            <person name="Kachouri-Lafond R."/>
            <person name="Nishino A."/>
            <person name="Ugolini M."/>
            <person name="Chourrout P."/>
            <person name="Nishida H."/>
            <person name="Aasland R."/>
            <person name="Huzurbazar S."/>
            <person name="Westhof E."/>
            <person name="Delsuc F."/>
            <person name="Lehrach H."/>
            <person name="Reinhardt R."/>
            <person name="Weissenbach J."/>
            <person name="Roy S.W."/>
            <person name="Artiguenave F."/>
            <person name="Postlethwait J.H."/>
            <person name="Manak J.R."/>
            <person name="Thompson E.M."/>
            <person name="Jaillon O."/>
            <person name="Du Pasquier L."/>
            <person name="Boudinot P."/>
            <person name="Liberles D.A."/>
            <person name="Volff J.N."/>
            <person name="Philippe H."/>
            <person name="Lenhard B."/>
            <person name="Roest Crollius H."/>
            <person name="Wincker P."/>
            <person name="Chourrout D."/>
        </authorList>
    </citation>
    <scope>NUCLEOTIDE SEQUENCE [LARGE SCALE GENOMIC DNA]</scope>
</reference>
<dbReference type="InterPro" id="IPR025977">
    <property type="entry name" value="Cnd3_C"/>
</dbReference>
<feature type="compositionally biased region" description="Polar residues" evidence="3">
    <location>
        <begin position="1260"/>
        <end position="1270"/>
    </location>
</feature>
<dbReference type="PANTHER" id="PTHR14222:SF1">
    <property type="entry name" value="CONDENSIN-2 COMPLEX SUBUNIT D3"/>
    <property type="match status" value="1"/>
</dbReference>
<dbReference type="EMBL" id="FN656152">
    <property type="protein sequence ID" value="CBY40866.1"/>
    <property type="molecule type" value="Genomic_DNA"/>
</dbReference>
<dbReference type="PANTHER" id="PTHR14222">
    <property type="entry name" value="CONDENSIN"/>
    <property type="match status" value="1"/>
</dbReference>
<dbReference type="InterPro" id="IPR016024">
    <property type="entry name" value="ARM-type_fold"/>
</dbReference>
<keyword evidence="2" id="KW-0226">DNA condensation</keyword>
<dbReference type="GO" id="GO:0000796">
    <property type="term" value="C:condensin complex"/>
    <property type="evidence" value="ECO:0007669"/>
    <property type="project" value="TreeGrafter"/>
</dbReference>
<feature type="region of interest" description="Disordered" evidence="3">
    <location>
        <begin position="1155"/>
        <end position="1175"/>
    </location>
</feature>
<dbReference type="InterPro" id="IPR026971">
    <property type="entry name" value="CND1/NCAPD3"/>
</dbReference>
<evidence type="ECO:0000256" key="2">
    <source>
        <dbReference type="ARBA" id="ARBA00023067"/>
    </source>
</evidence>
<comment type="similarity">
    <text evidence="1">Belongs to the CND3 (condensin subunit 3) family.</text>
</comment>
<dbReference type="GO" id="GO:0010032">
    <property type="term" value="P:meiotic chromosome condensation"/>
    <property type="evidence" value="ECO:0007669"/>
    <property type="project" value="TreeGrafter"/>
</dbReference>
<evidence type="ECO:0000313" key="5">
    <source>
        <dbReference type="EMBL" id="CBY40866.1"/>
    </source>
</evidence>
<dbReference type="Gene3D" id="1.25.10.10">
    <property type="entry name" value="Leucine-rich Repeat Variant"/>
    <property type="match status" value="3"/>
</dbReference>
<evidence type="ECO:0000256" key="1">
    <source>
        <dbReference type="ARBA" id="ARBA00006533"/>
    </source>
</evidence>
<accession>E4YZI8</accession>
<feature type="region of interest" description="Disordered" evidence="3">
    <location>
        <begin position="1248"/>
        <end position="1270"/>
    </location>
</feature>
<protein>
    <recommendedName>
        <fullName evidence="4">Nuclear condensin complex subunit 3 C-terminal domain-containing protein</fullName>
    </recommendedName>
</protein>